<evidence type="ECO:0000313" key="2">
    <source>
        <dbReference type="Proteomes" id="UP000626109"/>
    </source>
</evidence>
<sequence length="55" mass="5866">MFSGLGGKVLGDREDSARSSTFRPSWRVIHFRWGVLVAEADGRTGPGSSPTGGCR</sequence>
<dbReference type="EMBL" id="CAJNNW010016778">
    <property type="protein sequence ID" value="CAE8659723.1"/>
    <property type="molecule type" value="Genomic_DNA"/>
</dbReference>
<feature type="non-terminal residue" evidence="1">
    <location>
        <position position="1"/>
    </location>
</feature>
<accession>A0A813ISD9</accession>
<evidence type="ECO:0000313" key="1">
    <source>
        <dbReference type="EMBL" id="CAE8659723.1"/>
    </source>
</evidence>
<name>A0A813ISD9_POLGL</name>
<dbReference type="Proteomes" id="UP000626109">
    <property type="component" value="Unassembled WGS sequence"/>
</dbReference>
<reference evidence="1" key="1">
    <citation type="submission" date="2021-02" db="EMBL/GenBank/DDBJ databases">
        <authorList>
            <person name="Dougan E. K."/>
            <person name="Rhodes N."/>
            <person name="Thang M."/>
            <person name="Chan C."/>
        </authorList>
    </citation>
    <scope>NUCLEOTIDE SEQUENCE</scope>
</reference>
<comment type="caution">
    <text evidence="1">The sequence shown here is derived from an EMBL/GenBank/DDBJ whole genome shotgun (WGS) entry which is preliminary data.</text>
</comment>
<gene>
    <name evidence="1" type="ORF">PGLA2088_LOCUS13858</name>
</gene>
<dbReference type="AlphaFoldDB" id="A0A813ISD9"/>
<protein>
    <submittedName>
        <fullName evidence="1">Uncharacterized protein</fullName>
    </submittedName>
</protein>
<organism evidence="1 2">
    <name type="scientific">Polarella glacialis</name>
    <name type="common">Dinoflagellate</name>
    <dbReference type="NCBI Taxonomy" id="89957"/>
    <lineage>
        <taxon>Eukaryota</taxon>
        <taxon>Sar</taxon>
        <taxon>Alveolata</taxon>
        <taxon>Dinophyceae</taxon>
        <taxon>Suessiales</taxon>
        <taxon>Suessiaceae</taxon>
        <taxon>Polarella</taxon>
    </lineage>
</organism>
<proteinExistence type="predicted"/>